<dbReference type="Gene3D" id="3.30.160.60">
    <property type="entry name" value="Classic Zinc Finger"/>
    <property type="match status" value="5"/>
</dbReference>
<dbReference type="PANTHER" id="PTHR24379:SF121">
    <property type="entry name" value="C2H2-TYPE DOMAIN-CONTAINING PROTEIN"/>
    <property type="match status" value="1"/>
</dbReference>
<dbReference type="InterPro" id="IPR013087">
    <property type="entry name" value="Znf_C2H2_type"/>
</dbReference>
<comment type="caution">
    <text evidence="8">The sequence shown here is derived from an EMBL/GenBank/DDBJ whole genome shotgun (WGS) entry which is preliminary data.</text>
</comment>
<dbReference type="PROSITE" id="PS50157">
    <property type="entry name" value="ZINC_FINGER_C2H2_2"/>
    <property type="match status" value="6"/>
</dbReference>
<dbReference type="FunFam" id="3.30.160.60:FF:000446">
    <property type="entry name" value="Zinc finger protein"/>
    <property type="match status" value="2"/>
</dbReference>
<dbReference type="FunFam" id="3.30.160.60:FF:002343">
    <property type="entry name" value="Zinc finger protein 33A"/>
    <property type="match status" value="1"/>
</dbReference>
<dbReference type="VEuPathDB" id="VectorBase:LOC119164466"/>
<evidence type="ECO:0000256" key="6">
    <source>
        <dbReference type="SAM" id="MobiDB-lite"/>
    </source>
</evidence>
<organism evidence="8 9">
    <name type="scientific">Rhipicephalus microplus</name>
    <name type="common">Cattle tick</name>
    <name type="synonym">Boophilus microplus</name>
    <dbReference type="NCBI Taxonomy" id="6941"/>
    <lineage>
        <taxon>Eukaryota</taxon>
        <taxon>Metazoa</taxon>
        <taxon>Ecdysozoa</taxon>
        <taxon>Arthropoda</taxon>
        <taxon>Chelicerata</taxon>
        <taxon>Arachnida</taxon>
        <taxon>Acari</taxon>
        <taxon>Parasitiformes</taxon>
        <taxon>Ixodida</taxon>
        <taxon>Ixodoidea</taxon>
        <taxon>Ixodidae</taxon>
        <taxon>Rhipicephalinae</taxon>
        <taxon>Rhipicephalus</taxon>
        <taxon>Boophilus</taxon>
    </lineage>
</organism>
<dbReference type="GO" id="GO:0008270">
    <property type="term" value="F:zinc ion binding"/>
    <property type="evidence" value="ECO:0007669"/>
    <property type="project" value="UniProtKB-KW"/>
</dbReference>
<dbReference type="VEuPathDB" id="VectorBase:LOC119164465"/>
<feature type="domain" description="C2H2-type" evidence="7">
    <location>
        <begin position="359"/>
        <end position="386"/>
    </location>
</feature>
<dbReference type="GO" id="GO:0005634">
    <property type="term" value="C:nucleus"/>
    <property type="evidence" value="ECO:0007669"/>
    <property type="project" value="UniProtKB-ARBA"/>
</dbReference>
<evidence type="ECO:0000313" key="8">
    <source>
        <dbReference type="EMBL" id="KAH8031680.1"/>
    </source>
</evidence>
<dbReference type="FunFam" id="3.30.160.60:FF:000100">
    <property type="entry name" value="Zinc finger 45-like"/>
    <property type="match status" value="1"/>
</dbReference>
<feature type="region of interest" description="Disordered" evidence="6">
    <location>
        <begin position="1"/>
        <end position="24"/>
    </location>
</feature>
<dbReference type="AlphaFoldDB" id="A0A9J6EC71"/>
<dbReference type="EMBL" id="JABSTU010000005">
    <property type="protein sequence ID" value="KAH8031680.1"/>
    <property type="molecule type" value="Genomic_DNA"/>
</dbReference>
<proteinExistence type="predicted"/>
<keyword evidence="2" id="KW-0677">Repeat</keyword>
<evidence type="ECO:0000256" key="1">
    <source>
        <dbReference type="ARBA" id="ARBA00022723"/>
    </source>
</evidence>
<evidence type="ECO:0000256" key="4">
    <source>
        <dbReference type="ARBA" id="ARBA00022833"/>
    </source>
</evidence>
<feature type="domain" description="C2H2-type" evidence="7">
    <location>
        <begin position="445"/>
        <end position="472"/>
    </location>
</feature>
<keyword evidence="9" id="KW-1185">Reference proteome</keyword>
<evidence type="ECO:0000256" key="5">
    <source>
        <dbReference type="PROSITE-ProRule" id="PRU00042"/>
    </source>
</evidence>
<sequence>MARELERRQQQVADALPSARVKDPKRKRLSPLLTPSSDCANTLNGLNLANEPTLVGPAAISDDIALLVPMCEPEEIVVAVNILDAYLLTHTECLLIAVDNPAANLPLRASRYSSVEIMNISWSAVTATCAQKCFCEADFIDFGPDAETEASEQDHCGGDLWQCVVDSDMRGRRLTERMTTMELAHKRSRVKRLSVKSTALMLLHLRNPPALPQLTMRLASCLPKREPEEIVCAVDCTDGYFPTHIDSSDGNVEPYSPKSEMEEPGIRPDGPYGPPLFGHPGNVPETGPLPGNAPEPNSSGSLRCWWDPSIVNKAKDKAKSASVPVPVFCCEMCGDCFASVEHLNRHRLSTHTARPQGRHQCALCPYSSNRRHDVDAHERTHNGVKPFVCHLCHKGFVQRSQLHVHLKSHSGERPHECMECGKRFVLLSHLDYHRNNVHGNAEKSHVCPQCGRGFVRRAVLGRHMLSHEAEKPHVCSVCGRTFSRLDNAKTHLRRKHPDSGGDIYTTPVGNPLEDVPRYGALNEGRGDRSSALYEGASSNILGVAGVVETPQSDILHTLSKP</sequence>
<keyword evidence="4" id="KW-0862">Zinc</keyword>
<dbReference type="PROSITE" id="PS00028">
    <property type="entry name" value="ZINC_FINGER_C2H2_1"/>
    <property type="match status" value="5"/>
</dbReference>
<dbReference type="GO" id="GO:0006355">
    <property type="term" value="P:regulation of DNA-templated transcription"/>
    <property type="evidence" value="ECO:0007669"/>
    <property type="project" value="UniProtKB-ARBA"/>
</dbReference>
<feature type="domain" description="C2H2-type" evidence="7">
    <location>
        <begin position="415"/>
        <end position="443"/>
    </location>
</feature>
<dbReference type="Proteomes" id="UP000821866">
    <property type="component" value="Chromosome 3"/>
</dbReference>
<evidence type="ECO:0000256" key="3">
    <source>
        <dbReference type="ARBA" id="ARBA00022771"/>
    </source>
</evidence>
<keyword evidence="3 5" id="KW-0863">Zinc-finger</keyword>
<dbReference type="InterPro" id="IPR036236">
    <property type="entry name" value="Znf_C2H2_sf"/>
</dbReference>
<feature type="domain" description="C2H2-type" evidence="7">
    <location>
        <begin position="387"/>
        <end position="414"/>
    </location>
</feature>
<feature type="domain" description="C2H2-type" evidence="7">
    <location>
        <begin position="328"/>
        <end position="356"/>
    </location>
</feature>
<accession>A0A9J6EC71</accession>
<gene>
    <name evidence="8" type="ORF">HPB51_019809</name>
</gene>
<dbReference type="Pfam" id="PF00096">
    <property type="entry name" value="zf-C2H2"/>
    <property type="match status" value="3"/>
</dbReference>
<dbReference type="PANTHER" id="PTHR24379">
    <property type="entry name" value="KRAB AND ZINC FINGER DOMAIN-CONTAINING"/>
    <property type="match status" value="1"/>
</dbReference>
<name>A0A9J6EC71_RHIMP</name>
<feature type="region of interest" description="Disordered" evidence="6">
    <location>
        <begin position="492"/>
        <end position="528"/>
    </location>
</feature>
<reference evidence="8" key="1">
    <citation type="journal article" date="2020" name="Cell">
        <title>Large-Scale Comparative Analyses of Tick Genomes Elucidate Their Genetic Diversity and Vector Capacities.</title>
        <authorList>
            <consortium name="Tick Genome and Microbiome Consortium (TIGMIC)"/>
            <person name="Jia N."/>
            <person name="Wang J."/>
            <person name="Shi W."/>
            <person name="Du L."/>
            <person name="Sun Y."/>
            <person name="Zhan W."/>
            <person name="Jiang J.F."/>
            <person name="Wang Q."/>
            <person name="Zhang B."/>
            <person name="Ji P."/>
            <person name="Bell-Sakyi L."/>
            <person name="Cui X.M."/>
            <person name="Yuan T.T."/>
            <person name="Jiang B.G."/>
            <person name="Yang W.F."/>
            <person name="Lam T.T."/>
            <person name="Chang Q.C."/>
            <person name="Ding S.J."/>
            <person name="Wang X.J."/>
            <person name="Zhu J.G."/>
            <person name="Ruan X.D."/>
            <person name="Zhao L."/>
            <person name="Wei J.T."/>
            <person name="Ye R.Z."/>
            <person name="Que T.C."/>
            <person name="Du C.H."/>
            <person name="Zhou Y.H."/>
            <person name="Cheng J.X."/>
            <person name="Dai P.F."/>
            <person name="Guo W.B."/>
            <person name="Han X.H."/>
            <person name="Huang E.J."/>
            <person name="Li L.F."/>
            <person name="Wei W."/>
            <person name="Gao Y.C."/>
            <person name="Liu J.Z."/>
            <person name="Shao H.Z."/>
            <person name="Wang X."/>
            <person name="Wang C.C."/>
            <person name="Yang T.C."/>
            <person name="Huo Q.B."/>
            <person name="Li W."/>
            <person name="Chen H.Y."/>
            <person name="Chen S.E."/>
            <person name="Zhou L.G."/>
            <person name="Ni X.B."/>
            <person name="Tian J.H."/>
            <person name="Sheng Y."/>
            <person name="Liu T."/>
            <person name="Pan Y.S."/>
            <person name="Xia L.Y."/>
            <person name="Li J."/>
            <person name="Zhao F."/>
            <person name="Cao W.C."/>
        </authorList>
    </citation>
    <scope>NUCLEOTIDE SEQUENCE</scope>
    <source>
        <strain evidence="8">Rmic-2018</strain>
    </source>
</reference>
<keyword evidence="1" id="KW-0479">Metal-binding</keyword>
<dbReference type="SUPFAM" id="SSF57667">
    <property type="entry name" value="beta-beta-alpha zinc fingers"/>
    <property type="match status" value="3"/>
</dbReference>
<feature type="domain" description="C2H2-type" evidence="7">
    <location>
        <begin position="473"/>
        <end position="496"/>
    </location>
</feature>
<evidence type="ECO:0000259" key="7">
    <source>
        <dbReference type="PROSITE" id="PS50157"/>
    </source>
</evidence>
<reference evidence="8" key="2">
    <citation type="submission" date="2021-09" db="EMBL/GenBank/DDBJ databases">
        <authorList>
            <person name="Jia N."/>
            <person name="Wang J."/>
            <person name="Shi W."/>
            <person name="Du L."/>
            <person name="Sun Y."/>
            <person name="Zhan W."/>
            <person name="Jiang J."/>
            <person name="Wang Q."/>
            <person name="Zhang B."/>
            <person name="Ji P."/>
            <person name="Sakyi L.B."/>
            <person name="Cui X."/>
            <person name="Yuan T."/>
            <person name="Jiang B."/>
            <person name="Yang W."/>
            <person name="Lam T.T.-Y."/>
            <person name="Chang Q."/>
            <person name="Ding S."/>
            <person name="Wang X."/>
            <person name="Zhu J."/>
            <person name="Ruan X."/>
            <person name="Zhao L."/>
            <person name="Wei J."/>
            <person name="Que T."/>
            <person name="Du C."/>
            <person name="Cheng J."/>
            <person name="Dai P."/>
            <person name="Han X."/>
            <person name="Huang E."/>
            <person name="Gao Y."/>
            <person name="Liu J."/>
            <person name="Shao H."/>
            <person name="Ye R."/>
            <person name="Li L."/>
            <person name="Wei W."/>
            <person name="Wang X."/>
            <person name="Wang C."/>
            <person name="Huo Q."/>
            <person name="Li W."/>
            <person name="Guo W."/>
            <person name="Chen H."/>
            <person name="Chen S."/>
            <person name="Zhou L."/>
            <person name="Zhou L."/>
            <person name="Ni X."/>
            <person name="Tian J."/>
            <person name="Zhou Y."/>
            <person name="Sheng Y."/>
            <person name="Liu T."/>
            <person name="Pan Y."/>
            <person name="Xia L."/>
            <person name="Li J."/>
            <person name="Zhao F."/>
            <person name="Cao W."/>
        </authorList>
    </citation>
    <scope>NUCLEOTIDE SEQUENCE</scope>
    <source>
        <strain evidence="8">Rmic-2018</strain>
        <tissue evidence="8">Larvae</tissue>
    </source>
</reference>
<evidence type="ECO:0000256" key="2">
    <source>
        <dbReference type="ARBA" id="ARBA00022737"/>
    </source>
</evidence>
<evidence type="ECO:0000313" key="9">
    <source>
        <dbReference type="Proteomes" id="UP000821866"/>
    </source>
</evidence>
<feature type="region of interest" description="Disordered" evidence="6">
    <location>
        <begin position="247"/>
        <end position="297"/>
    </location>
</feature>
<dbReference type="SMART" id="SM00355">
    <property type="entry name" value="ZnF_C2H2"/>
    <property type="match status" value="6"/>
</dbReference>
<protein>
    <recommendedName>
        <fullName evidence="7">C2H2-type domain-containing protein</fullName>
    </recommendedName>
</protein>